<reference evidence="1 2" key="1">
    <citation type="submission" date="2018-02" db="EMBL/GenBank/DDBJ databases">
        <title>Genome sequence of the basidiomycete white-rot fungus Phlebia centrifuga.</title>
        <authorList>
            <person name="Granchi Z."/>
            <person name="Peng M."/>
            <person name="de Vries R.P."/>
            <person name="Hilden K."/>
            <person name="Makela M.R."/>
            <person name="Grigoriev I."/>
            <person name="Riley R."/>
        </authorList>
    </citation>
    <scope>NUCLEOTIDE SEQUENCE [LARGE SCALE GENOMIC DNA]</scope>
    <source>
        <strain evidence="1 2">FBCC195</strain>
    </source>
</reference>
<evidence type="ECO:0000313" key="2">
    <source>
        <dbReference type="Proteomes" id="UP000186601"/>
    </source>
</evidence>
<dbReference type="EMBL" id="MLYV02000286">
    <property type="protein sequence ID" value="PSS18894.1"/>
    <property type="molecule type" value="Genomic_DNA"/>
</dbReference>
<evidence type="ECO:0000313" key="1">
    <source>
        <dbReference type="EMBL" id="PSS18894.1"/>
    </source>
</evidence>
<comment type="caution">
    <text evidence="1">The sequence shown here is derived from an EMBL/GenBank/DDBJ whole genome shotgun (WGS) entry which is preliminary data.</text>
</comment>
<name>A0A2R6R0X2_9APHY</name>
<dbReference type="AlphaFoldDB" id="A0A2R6R0X2"/>
<organism evidence="1 2">
    <name type="scientific">Hermanssonia centrifuga</name>
    <dbReference type="NCBI Taxonomy" id="98765"/>
    <lineage>
        <taxon>Eukaryota</taxon>
        <taxon>Fungi</taxon>
        <taxon>Dikarya</taxon>
        <taxon>Basidiomycota</taxon>
        <taxon>Agaricomycotina</taxon>
        <taxon>Agaricomycetes</taxon>
        <taxon>Polyporales</taxon>
        <taxon>Meruliaceae</taxon>
        <taxon>Hermanssonia</taxon>
    </lineage>
</organism>
<sequence length="145" mass="16353">MDSRHHMILMATSLPASPTSEPCDMLADTTTANRLLRSEKNTGYCFSGGGEARADIDITRQSYRDVKSGDRRRRLRGNRNSEPIPKVIEYQKAMQSSVKASHRINWSKVSRSHSFVNAMKPGDGGYGRFTNVVWDGCLTWKMQIN</sequence>
<accession>A0A2R6R0X2</accession>
<dbReference type="Proteomes" id="UP000186601">
    <property type="component" value="Unassembled WGS sequence"/>
</dbReference>
<keyword evidence="2" id="KW-1185">Reference proteome</keyword>
<proteinExistence type="predicted"/>
<gene>
    <name evidence="1" type="ORF">PHLCEN_2v3180</name>
</gene>
<protein>
    <submittedName>
        <fullName evidence="1">Uncharacterized protein</fullName>
    </submittedName>
</protein>